<name>F2DRA4_HORVV</name>
<accession>F2DRA4</accession>
<reference evidence="1" key="1">
    <citation type="journal article" date="2011" name="Plant Physiol.">
        <title>Comprehensive sequence analysis of 24,783 barley full-length cDNAs derived from 12 clone libraries.</title>
        <authorList>
            <person name="Matsumoto T."/>
            <person name="Tanaka T."/>
            <person name="Sakai H."/>
            <person name="Amano N."/>
            <person name="Kanamori H."/>
            <person name="Kurita K."/>
            <person name="Kikuta A."/>
            <person name="Kamiya K."/>
            <person name="Yamamoto M."/>
            <person name="Ikawa H."/>
            <person name="Fujii N."/>
            <person name="Hori K."/>
            <person name="Itoh T."/>
            <person name="Sato K."/>
        </authorList>
    </citation>
    <scope>NUCLEOTIDE SEQUENCE</scope>
    <source>
        <tissue evidence="1">Shoot and root</tissue>
    </source>
</reference>
<organism evidence="1">
    <name type="scientific">Hordeum vulgare subsp. vulgare</name>
    <name type="common">Domesticated barley</name>
    <dbReference type="NCBI Taxonomy" id="112509"/>
    <lineage>
        <taxon>Eukaryota</taxon>
        <taxon>Viridiplantae</taxon>
        <taxon>Streptophyta</taxon>
        <taxon>Embryophyta</taxon>
        <taxon>Tracheophyta</taxon>
        <taxon>Spermatophyta</taxon>
        <taxon>Magnoliopsida</taxon>
        <taxon>Liliopsida</taxon>
        <taxon>Poales</taxon>
        <taxon>Poaceae</taxon>
        <taxon>BOP clade</taxon>
        <taxon>Pooideae</taxon>
        <taxon>Triticodae</taxon>
        <taxon>Triticeae</taxon>
        <taxon>Hordeinae</taxon>
        <taxon>Hordeum</taxon>
    </lineage>
</organism>
<protein>
    <submittedName>
        <fullName evidence="1">Predicted protein</fullName>
    </submittedName>
</protein>
<evidence type="ECO:0000313" key="1">
    <source>
        <dbReference type="EMBL" id="BAJ97625.1"/>
    </source>
</evidence>
<dbReference type="EMBL" id="AK366422">
    <property type="protein sequence ID" value="BAJ97625.1"/>
    <property type="molecule type" value="mRNA"/>
</dbReference>
<sequence>MTKKIKLLLQSDHSNEVEKEVESIINQLYALYHCEHATKVKEMPWLNNLAKIKNEKLKTKDEVYLKGRLDNEFGSYMREVLYEKISRQ</sequence>
<dbReference type="AlphaFoldDB" id="F2DRA4"/>
<proteinExistence type="evidence at transcript level"/>